<reference evidence="4 6" key="1">
    <citation type="submission" date="2019-01" db="EMBL/GenBank/DDBJ databases">
        <title>Agromyces.</title>
        <authorList>
            <person name="Li J."/>
        </authorList>
    </citation>
    <scope>NUCLEOTIDE SEQUENCE [LARGE SCALE GENOMIC DNA]</scope>
    <source>
        <strain evidence="4 6">DSM 23870</strain>
    </source>
</reference>
<evidence type="ECO:0000313" key="7">
    <source>
        <dbReference type="Proteomes" id="UP000581087"/>
    </source>
</evidence>
<dbReference type="Pfam" id="PF12804">
    <property type="entry name" value="NTP_transf_3"/>
    <property type="match status" value="1"/>
</dbReference>
<evidence type="ECO:0000313" key="4">
    <source>
        <dbReference type="EMBL" id="RXZ85260.1"/>
    </source>
</evidence>
<keyword evidence="1" id="KW-0808">Transferase</keyword>
<dbReference type="InterPro" id="IPR029044">
    <property type="entry name" value="Nucleotide-diphossugar_trans"/>
</dbReference>
<keyword evidence="6" id="KW-1185">Reference proteome</keyword>
<dbReference type="GO" id="GO:0016779">
    <property type="term" value="F:nucleotidyltransferase activity"/>
    <property type="evidence" value="ECO:0007669"/>
    <property type="project" value="TreeGrafter"/>
</dbReference>
<comment type="caution">
    <text evidence="4">The sequence shown here is derived from an EMBL/GenBank/DDBJ whole genome shotgun (WGS) entry which is preliminary data.</text>
</comment>
<dbReference type="PANTHER" id="PTHR19136">
    <property type="entry name" value="MOLYBDENUM COFACTOR GUANYLYLTRANSFERASE"/>
    <property type="match status" value="1"/>
</dbReference>
<protein>
    <submittedName>
        <fullName evidence="3 4">Molybdopterin-guanine dinucleotide biosynthesis protein</fullName>
    </submittedName>
</protein>
<dbReference type="EMBL" id="SDPM01000010">
    <property type="protein sequence ID" value="RXZ85368.1"/>
    <property type="molecule type" value="Genomic_DNA"/>
</dbReference>
<evidence type="ECO:0000259" key="2">
    <source>
        <dbReference type="Pfam" id="PF12804"/>
    </source>
</evidence>
<name>A0A4Q2M803_9MICO</name>
<sequence length="206" mass="20696">MPHGTDAIVLSGGRGSRLGGVDKGALDVGGEHLIDIALAAARSAGAVRVIVSGADDGVDAARPDAVVREEPAFGGPVAGIAAALPLVSAPWVIVLACDLPFAGSLARRLGAALSPASGVDAVVVRDGDGRAQWLAAAYRAEALRDSITRLTAGRGVAGASMRQLVGDLVTSYVDEPGDATLDVDTPADLVRARSTTIGRESTEEAP</sequence>
<gene>
    <name evidence="3" type="ORF">BJ972_001525</name>
    <name evidence="5" type="ORF">ESP50_15670</name>
    <name evidence="4" type="ORF">ESP50_16265</name>
</gene>
<evidence type="ECO:0000313" key="3">
    <source>
        <dbReference type="EMBL" id="NYD67006.1"/>
    </source>
</evidence>
<dbReference type="Gene3D" id="3.90.550.10">
    <property type="entry name" value="Spore Coat Polysaccharide Biosynthesis Protein SpsA, Chain A"/>
    <property type="match status" value="1"/>
</dbReference>
<dbReference type="RefSeq" id="WP_129176863.1">
    <property type="nucleotide sequence ID" value="NZ_JACCBI010000001.1"/>
</dbReference>
<dbReference type="EMBL" id="JACCBI010000001">
    <property type="protein sequence ID" value="NYD67006.1"/>
    <property type="molecule type" value="Genomic_DNA"/>
</dbReference>
<accession>A0A4Q2M803</accession>
<dbReference type="EMBL" id="SDPM01000011">
    <property type="protein sequence ID" value="RXZ85260.1"/>
    <property type="molecule type" value="Genomic_DNA"/>
</dbReference>
<dbReference type="Proteomes" id="UP000581087">
    <property type="component" value="Unassembled WGS sequence"/>
</dbReference>
<dbReference type="OrthoDB" id="4408226at2"/>
<evidence type="ECO:0000313" key="5">
    <source>
        <dbReference type="EMBL" id="RXZ85368.1"/>
    </source>
</evidence>
<organism evidence="4 6">
    <name type="scientific">Agromyces atrinae</name>
    <dbReference type="NCBI Taxonomy" id="592376"/>
    <lineage>
        <taxon>Bacteria</taxon>
        <taxon>Bacillati</taxon>
        <taxon>Actinomycetota</taxon>
        <taxon>Actinomycetes</taxon>
        <taxon>Micrococcales</taxon>
        <taxon>Microbacteriaceae</taxon>
        <taxon>Agromyces</taxon>
    </lineage>
</organism>
<dbReference type="Proteomes" id="UP000292686">
    <property type="component" value="Unassembled WGS sequence"/>
</dbReference>
<proteinExistence type="predicted"/>
<reference evidence="3 7" key="2">
    <citation type="submission" date="2020-07" db="EMBL/GenBank/DDBJ databases">
        <title>Sequencing the genomes of 1000 actinobacteria strains.</title>
        <authorList>
            <person name="Klenk H.-P."/>
        </authorList>
    </citation>
    <scope>NUCLEOTIDE SEQUENCE [LARGE SCALE GENOMIC DNA]</scope>
    <source>
        <strain evidence="3 7">DSM 23870</strain>
    </source>
</reference>
<evidence type="ECO:0000256" key="1">
    <source>
        <dbReference type="ARBA" id="ARBA00022679"/>
    </source>
</evidence>
<evidence type="ECO:0000313" key="6">
    <source>
        <dbReference type="Proteomes" id="UP000292686"/>
    </source>
</evidence>
<feature type="domain" description="MobA-like NTP transferase" evidence="2">
    <location>
        <begin position="7"/>
        <end position="156"/>
    </location>
</feature>
<dbReference type="InterPro" id="IPR025877">
    <property type="entry name" value="MobA-like_NTP_Trfase"/>
</dbReference>
<dbReference type="PANTHER" id="PTHR19136:SF81">
    <property type="entry name" value="MOLYBDENUM COFACTOR GUANYLYLTRANSFERASE"/>
    <property type="match status" value="1"/>
</dbReference>
<dbReference type="AlphaFoldDB" id="A0A4Q2M803"/>
<dbReference type="SUPFAM" id="SSF53448">
    <property type="entry name" value="Nucleotide-diphospho-sugar transferases"/>
    <property type="match status" value="1"/>
</dbReference>